<dbReference type="AlphaFoldDB" id="A0ABD5PET6"/>
<dbReference type="InterPro" id="IPR032689">
    <property type="entry name" value="TraG-D_C"/>
</dbReference>
<feature type="domain" description="TraD/TraG TraM recognition site" evidence="2">
    <location>
        <begin position="300"/>
        <end position="378"/>
    </location>
</feature>
<dbReference type="InterPro" id="IPR051162">
    <property type="entry name" value="T4SS_component"/>
</dbReference>
<feature type="compositionally biased region" description="Polar residues" evidence="1">
    <location>
        <begin position="426"/>
        <end position="449"/>
    </location>
</feature>
<dbReference type="PANTHER" id="PTHR30121">
    <property type="entry name" value="UNCHARACTERIZED PROTEIN YJGR-RELATED"/>
    <property type="match status" value="1"/>
</dbReference>
<gene>
    <name evidence="3" type="ORF">ACFO0N_15130</name>
</gene>
<dbReference type="RefSeq" id="WP_267622831.1">
    <property type="nucleotide sequence ID" value="NZ_JAODIW010000006.1"/>
</dbReference>
<feature type="compositionally biased region" description="Basic and acidic residues" evidence="1">
    <location>
        <begin position="549"/>
        <end position="559"/>
    </location>
</feature>
<dbReference type="CDD" id="cd01127">
    <property type="entry name" value="TrwB_TraG_TraD_VirD4"/>
    <property type="match status" value="1"/>
</dbReference>
<dbReference type="Proteomes" id="UP001595921">
    <property type="component" value="Unassembled WGS sequence"/>
</dbReference>
<feature type="region of interest" description="Disordered" evidence="1">
    <location>
        <begin position="548"/>
        <end position="573"/>
    </location>
</feature>
<name>A0ABD5PET6_9EURY</name>
<feature type="compositionally biased region" description="Basic and acidic residues" evidence="1">
    <location>
        <begin position="415"/>
        <end position="425"/>
    </location>
</feature>
<organism evidence="3 4">
    <name type="scientific">Halobium salinum</name>
    <dbReference type="NCBI Taxonomy" id="1364940"/>
    <lineage>
        <taxon>Archaea</taxon>
        <taxon>Methanobacteriati</taxon>
        <taxon>Methanobacteriota</taxon>
        <taxon>Stenosarchaea group</taxon>
        <taxon>Halobacteria</taxon>
        <taxon>Halobacteriales</taxon>
        <taxon>Haloferacaceae</taxon>
        <taxon>Halobium</taxon>
    </lineage>
</organism>
<evidence type="ECO:0000256" key="1">
    <source>
        <dbReference type="SAM" id="MobiDB-lite"/>
    </source>
</evidence>
<comment type="caution">
    <text evidence="3">The sequence shown here is derived from an EMBL/GenBank/DDBJ whole genome shotgun (WGS) entry which is preliminary data.</text>
</comment>
<keyword evidence="4" id="KW-1185">Reference proteome</keyword>
<proteinExistence type="predicted"/>
<evidence type="ECO:0000313" key="4">
    <source>
        <dbReference type="Proteomes" id="UP001595921"/>
    </source>
</evidence>
<evidence type="ECO:0000259" key="2">
    <source>
        <dbReference type="Pfam" id="PF12696"/>
    </source>
</evidence>
<dbReference type="SUPFAM" id="SSF52540">
    <property type="entry name" value="P-loop containing nucleoside triphosphate hydrolases"/>
    <property type="match status" value="1"/>
</dbReference>
<dbReference type="EMBL" id="JBHSDS010000008">
    <property type="protein sequence ID" value="MFC4359278.1"/>
    <property type="molecule type" value="Genomic_DNA"/>
</dbReference>
<reference evidence="3 4" key="1">
    <citation type="journal article" date="2019" name="Int. J. Syst. Evol. Microbiol.">
        <title>The Global Catalogue of Microorganisms (GCM) 10K type strain sequencing project: providing services to taxonomists for standard genome sequencing and annotation.</title>
        <authorList>
            <consortium name="The Broad Institute Genomics Platform"/>
            <consortium name="The Broad Institute Genome Sequencing Center for Infectious Disease"/>
            <person name="Wu L."/>
            <person name="Ma J."/>
        </authorList>
    </citation>
    <scope>NUCLEOTIDE SEQUENCE [LARGE SCALE GENOMIC DNA]</scope>
    <source>
        <strain evidence="3 4">CGMCC 1.12553</strain>
    </source>
</reference>
<dbReference type="PANTHER" id="PTHR30121:SF11">
    <property type="entry name" value="AAA+ ATPASE DOMAIN-CONTAINING PROTEIN"/>
    <property type="match status" value="1"/>
</dbReference>
<dbReference type="InterPro" id="IPR027417">
    <property type="entry name" value="P-loop_NTPase"/>
</dbReference>
<dbReference type="Gene3D" id="3.40.50.300">
    <property type="entry name" value="P-loop containing nucleotide triphosphate hydrolases"/>
    <property type="match status" value="2"/>
</dbReference>
<accession>A0ABD5PET6</accession>
<dbReference type="Pfam" id="PF12696">
    <property type="entry name" value="TraG-D_C"/>
    <property type="match status" value="1"/>
</dbReference>
<sequence>MKPEDTKLLVKSSKNSNTTYLGVRTDQGYESDIGIDDPQRLKHTLEIGATGTGKSAEMMHAALQDAEKGHGFTLINPKGDLIKELVAKLPEDRLDDIIYVNPAGKSIPGINVLKSDSADNLTEQQKNTQQGLVVSYLIGLFKRQSENWGDRFGRILETLLRATINQNLKHDEEYTLLDVFRCITEQEALQELIDKVEDPVVREQLKTVRDDYGKNELEPLQRRLNDFVMDSTIREIISAKQSSVNFKQAVEDEKIILVEIQKGEIGKQVSQLVGSLVITKIWASIQSRVSMPAEEREPYFLYVDELDNFASEGSGFDEILSEGREYRFGFWGAVQYIDQLPKPMRQAVTGNCRTKLVFDPAESEDLTKLSRMLRDVSKEELQSLGDYRAAVSKPSSNGSRKEMAFIKTLPPWPADRSRDKVKQVLREQSASSGRTSHTELEQSLGSSANAGGEKHRELLIQAKEQLQQRDLVGRVSLLDQPEGTERPDGRIIDTSGETVGFLEAEHGTLSRPVKILRNLERGLEAGVEVFYVVEEGNQAKLENIVSDPVNRRGDTHEDGQGSFDYYTDEDGDPLTDVERLADAEYRVLEIREDDLVEHTDGVDIECPELGEFSEEELEEYCIHREDGYCSALGQPCVLLEGESG</sequence>
<protein>
    <submittedName>
        <fullName evidence="3">Type IV secretory system conjugative DNA transfer family protein</fullName>
    </submittedName>
</protein>
<evidence type="ECO:0000313" key="3">
    <source>
        <dbReference type="EMBL" id="MFC4359278.1"/>
    </source>
</evidence>
<feature type="region of interest" description="Disordered" evidence="1">
    <location>
        <begin position="389"/>
        <end position="453"/>
    </location>
</feature>